<feature type="region of interest" description="Disordered" evidence="1">
    <location>
        <begin position="36"/>
        <end position="63"/>
    </location>
</feature>
<evidence type="ECO:0000313" key="3">
    <source>
        <dbReference type="Proteomes" id="UP000326396"/>
    </source>
</evidence>
<feature type="compositionally biased region" description="Basic and acidic residues" evidence="1">
    <location>
        <begin position="43"/>
        <end position="57"/>
    </location>
</feature>
<name>A0A5N6PRV4_9ASTR</name>
<evidence type="ECO:0000256" key="1">
    <source>
        <dbReference type="SAM" id="MobiDB-lite"/>
    </source>
</evidence>
<gene>
    <name evidence="2" type="ORF">E3N88_07188</name>
</gene>
<protein>
    <submittedName>
        <fullName evidence="2">Uncharacterized protein</fullName>
    </submittedName>
</protein>
<reference evidence="2 3" key="1">
    <citation type="submission" date="2019-05" db="EMBL/GenBank/DDBJ databases">
        <title>Mikania micrantha, genome provides insights into the molecular mechanism of rapid growth.</title>
        <authorList>
            <person name="Liu B."/>
        </authorList>
    </citation>
    <scope>NUCLEOTIDE SEQUENCE [LARGE SCALE GENOMIC DNA]</scope>
    <source>
        <strain evidence="2">NLD-2019</strain>
        <tissue evidence="2">Leaf</tissue>
    </source>
</reference>
<accession>A0A5N6PRV4</accession>
<evidence type="ECO:0000313" key="2">
    <source>
        <dbReference type="EMBL" id="KAD6796292.1"/>
    </source>
</evidence>
<dbReference type="Proteomes" id="UP000326396">
    <property type="component" value="Linkage Group LG11"/>
</dbReference>
<dbReference type="EMBL" id="SZYD01000003">
    <property type="protein sequence ID" value="KAD6796292.1"/>
    <property type="molecule type" value="Genomic_DNA"/>
</dbReference>
<sequence>MQCKQSDHFDYHSISLETFPLDGKVDPALRLGGFPIETNSNRGDSKVRDERLNENRTPRAMNRTWTARNSQIFRGLTLEHTGKNEGSQKLGLK</sequence>
<organism evidence="2 3">
    <name type="scientific">Mikania micrantha</name>
    <name type="common">bitter vine</name>
    <dbReference type="NCBI Taxonomy" id="192012"/>
    <lineage>
        <taxon>Eukaryota</taxon>
        <taxon>Viridiplantae</taxon>
        <taxon>Streptophyta</taxon>
        <taxon>Embryophyta</taxon>
        <taxon>Tracheophyta</taxon>
        <taxon>Spermatophyta</taxon>
        <taxon>Magnoliopsida</taxon>
        <taxon>eudicotyledons</taxon>
        <taxon>Gunneridae</taxon>
        <taxon>Pentapetalae</taxon>
        <taxon>asterids</taxon>
        <taxon>campanulids</taxon>
        <taxon>Asterales</taxon>
        <taxon>Asteraceae</taxon>
        <taxon>Asteroideae</taxon>
        <taxon>Heliantheae alliance</taxon>
        <taxon>Eupatorieae</taxon>
        <taxon>Mikania</taxon>
    </lineage>
</organism>
<proteinExistence type="predicted"/>
<comment type="caution">
    <text evidence="2">The sequence shown here is derived from an EMBL/GenBank/DDBJ whole genome shotgun (WGS) entry which is preliminary data.</text>
</comment>
<dbReference type="AlphaFoldDB" id="A0A5N6PRV4"/>
<keyword evidence="3" id="KW-1185">Reference proteome</keyword>